<keyword evidence="2" id="KW-0328">Glycosyltransferase</keyword>
<dbReference type="EMBL" id="JAPFFL010000013">
    <property type="protein sequence ID" value="KAJ6684062.1"/>
    <property type="molecule type" value="Genomic_DNA"/>
</dbReference>
<reference evidence="4" key="2">
    <citation type="journal article" date="2023" name="Int. J. Mol. Sci.">
        <title>De Novo Assembly and Annotation of 11 Diverse Shrub Willow (Salix) Genomes Reveals Novel Gene Organization in Sex-Linked Regions.</title>
        <authorList>
            <person name="Hyden B."/>
            <person name="Feng K."/>
            <person name="Yates T.B."/>
            <person name="Jawdy S."/>
            <person name="Cereghino C."/>
            <person name="Smart L.B."/>
            <person name="Muchero W."/>
        </authorList>
    </citation>
    <scope>NUCLEOTIDE SEQUENCE [LARGE SCALE GENOMIC DNA]</scope>
    <source>
        <tissue evidence="4">Shoot tip</tissue>
    </source>
</reference>
<dbReference type="GO" id="GO:0035251">
    <property type="term" value="F:UDP-glucosyltransferase activity"/>
    <property type="evidence" value="ECO:0007669"/>
    <property type="project" value="InterPro"/>
</dbReference>
<protein>
    <submittedName>
        <fullName evidence="4">Uncharacterized protein</fullName>
    </submittedName>
</protein>
<sequence length="282" mass="31852">MDEAVVLYPSPTIGHLISLVELGKHLLSPPTLPLRSRTHGHRTIQCWQIGYLRILHLRHLPFHPNSTTFPLSPSLPPPPPTTRPSFFEVLRLSKPLVHDQLLSISRNYTISGIIIDFLATSALSLATETTKSFRDVRDFPDIPGLPPIRGTDMVKPFLDREDDAYMHFLDYAIQTPKAKGIIINTFERFGVQTEGQREGGGSNSSSDDAVPDECTSKQQMERKSNSGISKVSSSWKERREKQWRFAMRIEREGPWLSPELHLRNRVAMLGGDGYTTPGWKES</sequence>
<organism evidence="4 5">
    <name type="scientific">Salix viminalis</name>
    <name type="common">Common osier</name>
    <name type="synonym">Basket willow</name>
    <dbReference type="NCBI Taxonomy" id="40686"/>
    <lineage>
        <taxon>Eukaryota</taxon>
        <taxon>Viridiplantae</taxon>
        <taxon>Streptophyta</taxon>
        <taxon>Embryophyta</taxon>
        <taxon>Tracheophyta</taxon>
        <taxon>Spermatophyta</taxon>
        <taxon>Magnoliopsida</taxon>
        <taxon>eudicotyledons</taxon>
        <taxon>Gunneridae</taxon>
        <taxon>Pentapetalae</taxon>
        <taxon>rosids</taxon>
        <taxon>fabids</taxon>
        <taxon>Malpighiales</taxon>
        <taxon>Salicaceae</taxon>
        <taxon>Saliceae</taxon>
        <taxon>Salix</taxon>
    </lineage>
</organism>
<accession>A0A9Q0SNN4</accession>
<dbReference type="AlphaFoldDB" id="A0A9Q0SNN4"/>
<dbReference type="InterPro" id="IPR050481">
    <property type="entry name" value="UDP-glycosyltransf_plant"/>
</dbReference>
<feature type="compositionally biased region" description="Low complexity" evidence="3">
    <location>
        <begin position="225"/>
        <end position="234"/>
    </location>
</feature>
<reference evidence="4" key="1">
    <citation type="submission" date="2022-11" db="EMBL/GenBank/DDBJ databases">
        <authorList>
            <person name="Hyden B.L."/>
            <person name="Feng K."/>
            <person name="Yates T."/>
            <person name="Jawdy S."/>
            <person name="Smart L.B."/>
            <person name="Muchero W."/>
        </authorList>
    </citation>
    <scope>NUCLEOTIDE SEQUENCE</scope>
    <source>
        <tissue evidence="4">Shoot tip</tissue>
    </source>
</reference>
<feature type="region of interest" description="Disordered" evidence="3">
    <location>
        <begin position="194"/>
        <end position="237"/>
    </location>
</feature>
<evidence type="ECO:0000256" key="2">
    <source>
        <dbReference type="ARBA" id="ARBA00022676"/>
    </source>
</evidence>
<name>A0A9Q0SNN4_SALVM</name>
<dbReference type="Proteomes" id="UP001151529">
    <property type="component" value="Chromosome 17"/>
</dbReference>
<dbReference type="SUPFAM" id="SSF53756">
    <property type="entry name" value="UDP-Glycosyltransferase/glycogen phosphorylase"/>
    <property type="match status" value="1"/>
</dbReference>
<comment type="similarity">
    <text evidence="1">Belongs to the UDP-glycosyltransferase family.</text>
</comment>
<evidence type="ECO:0000256" key="1">
    <source>
        <dbReference type="ARBA" id="ARBA00009995"/>
    </source>
</evidence>
<dbReference type="Gene3D" id="3.40.50.2000">
    <property type="entry name" value="Glycogen Phosphorylase B"/>
    <property type="match status" value="2"/>
</dbReference>
<dbReference type="PANTHER" id="PTHR48048:SF30">
    <property type="entry name" value="GLYCOSYLTRANSFERASE"/>
    <property type="match status" value="1"/>
</dbReference>
<evidence type="ECO:0000313" key="5">
    <source>
        <dbReference type="Proteomes" id="UP001151529"/>
    </source>
</evidence>
<evidence type="ECO:0000313" key="4">
    <source>
        <dbReference type="EMBL" id="KAJ6684062.1"/>
    </source>
</evidence>
<proteinExistence type="inferred from homology"/>
<comment type="caution">
    <text evidence="4">The sequence shown here is derived from an EMBL/GenBank/DDBJ whole genome shotgun (WGS) entry which is preliminary data.</text>
</comment>
<evidence type="ECO:0000256" key="3">
    <source>
        <dbReference type="SAM" id="MobiDB-lite"/>
    </source>
</evidence>
<dbReference type="PANTHER" id="PTHR48048">
    <property type="entry name" value="GLYCOSYLTRANSFERASE"/>
    <property type="match status" value="1"/>
</dbReference>
<keyword evidence="2" id="KW-0808">Transferase</keyword>
<gene>
    <name evidence="4" type="ORF">OIU85_007726</name>
</gene>
<keyword evidence="5" id="KW-1185">Reference proteome</keyword>